<dbReference type="SMART" id="SM00248">
    <property type="entry name" value="ANK"/>
    <property type="match status" value="2"/>
</dbReference>
<proteinExistence type="predicted"/>
<dbReference type="SUPFAM" id="SSF48403">
    <property type="entry name" value="Ankyrin repeat"/>
    <property type="match status" value="1"/>
</dbReference>
<dbReference type="STRING" id="97972.A0A2V1DXS2"/>
<sequence length="183" mass="20798">MAEKAHRKSPSPRGLLELPNEILLEIVFPLRIADLRRLGSVNHKFQRFTVDYLRRYVDKVKIFSLPNELLLAIAQYLGHQKDRSCLARASRRFYLLVMDYILRCNVRYGGSSLLNYAAKRNLNRMARTILYAGGDVNTQRGFRPSVIGRRPTPLATAALHGHEGMVKILLETGASHFIDGPLL</sequence>
<dbReference type="SUPFAM" id="SSF81383">
    <property type="entry name" value="F-box domain"/>
    <property type="match status" value="1"/>
</dbReference>
<dbReference type="InterPro" id="IPR001810">
    <property type="entry name" value="F-box_dom"/>
</dbReference>
<reference evidence="3 4" key="1">
    <citation type="journal article" date="2018" name="Sci. Rep.">
        <title>Comparative genomics provides insights into the lifestyle and reveals functional heterogeneity of dark septate endophytic fungi.</title>
        <authorList>
            <person name="Knapp D.G."/>
            <person name="Nemeth J.B."/>
            <person name="Barry K."/>
            <person name="Hainaut M."/>
            <person name="Henrissat B."/>
            <person name="Johnson J."/>
            <person name="Kuo A."/>
            <person name="Lim J.H.P."/>
            <person name="Lipzen A."/>
            <person name="Nolan M."/>
            <person name="Ohm R.A."/>
            <person name="Tamas L."/>
            <person name="Grigoriev I.V."/>
            <person name="Spatafora J.W."/>
            <person name="Nagy L.G."/>
            <person name="Kovacs G.M."/>
        </authorList>
    </citation>
    <scope>NUCLEOTIDE SEQUENCE [LARGE SCALE GENOMIC DNA]</scope>
    <source>
        <strain evidence="3 4">DSE2036</strain>
    </source>
</reference>
<keyword evidence="4" id="KW-1185">Reference proteome</keyword>
<gene>
    <name evidence="3" type="ORF">DM02DRAFT_652949</name>
</gene>
<protein>
    <recommendedName>
        <fullName evidence="2">F-box domain-containing protein</fullName>
    </recommendedName>
</protein>
<feature type="repeat" description="ANK" evidence="1">
    <location>
        <begin position="149"/>
        <end position="175"/>
    </location>
</feature>
<accession>A0A2V1DXS2</accession>
<dbReference type="InterPro" id="IPR036770">
    <property type="entry name" value="Ankyrin_rpt-contain_sf"/>
</dbReference>
<dbReference type="CDD" id="cd09917">
    <property type="entry name" value="F-box_SF"/>
    <property type="match status" value="2"/>
</dbReference>
<evidence type="ECO:0000259" key="2">
    <source>
        <dbReference type="PROSITE" id="PS50181"/>
    </source>
</evidence>
<dbReference type="AlphaFoldDB" id="A0A2V1DXS2"/>
<name>A0A2V1DXS2_9PLEO</name>
<dbReference type="EMBL" id="KZ805336">
    <property type="protein sequence ID" value="PVI02971.1"/>
    <property type="molecule type" value="Genomic_DNA"/>
</dbReference>
<keyword evidence="1" id="KW-0040">ANK repeat</keyword>
<dbReference type="PROSITE" id="PS50088">
    <property type="entry name" value="ANK_REPEAT"/>
    <property type="match status" value="1"/>
</dbReference>
<dbReference type="Gene3D" id="1.25.40.20">
    <property type="entry name" value="Ankyrin repeat-containing domain"/>
    <property type="match status" value="1"/>
</dbReference>
<evidence type="ECO:0000313" key="4">
    <source>
        <dbReference type="Proteomes" id="UP000244855"/>
    </source>
</evidence>
<dbReference type="InterPro" id="IPR036047">
    <property type="entry name" value="F-box-like_dom_sf"/>
</dbReference>
<dbReference type="Pfam" id="PF00646">
    <property type="entry name" value="F-box"/>
    <property type="match status" value="1"/>
</dbReference>
<dbReference type="PROSITE" id="PS50181">
    <property type="entry name" value="FBOX"/>
    <property type="match status" value="1"/>
</dbReference>
<evidence type="ECO:0000256" key="1">
    <source>
        <dbReference type="PROSITE-ProRule" id="PRU00023"/>
    </source>
</evidence>
<dbReference type="InterPro" id="IPR002110">
    <property type="entry name" value="Ankyrin_rpt"/>
</dbReference>
<dbReference type="PROSITE" id="PS50297">
    <property type="entry name" value="ANK_REP_REGION"/>
    <property type="match status" value="1"/>
</dbReference>
<dbReference type="Pfam" id="PF12937">
    <property type="entry name" value="F-box-like"/>
    <property type="match status" value="1"/>
</dbReference>
<dbReference type="OrthoDB" id="366390at2759"/>
<organism evidence="3 4">
    <name type="scientific">Periconia macrospinosa</name>
    <dbReference type="NCBI Taxonomy" id="97972"/>
    <lineage>
        <taxon>Eukaryota</taxon>
        <taxon>Fungi</taxon>
        <taxon>Dikarya</taxon>
        <taxon>Ascomycota</taxon>
        <taxon>Pezizomycotina</taxon>
        <taxon>Dothideomycetes</taxon>
        <taxon>Pleosporomycetidae</taxon>
        <taxon>Pleosporales</taxon>
        <taxon>Massarineae</taxon>
        <taxon>Periconiaceae</taxon>
        <taxon>Periconia</taxon>
    </lineage>
</organism>
<dbReference type="Proteomes" id="UP000244855">
    <property type="component" value="Unassembled WGS sequence"/>
</dbReference>
<dbReference type="Pfam" id="PF00023">
    <property type="entry name" value="Ank"/>
    <property type="match status" value="1"/>
</dbReference>
<feature type="domain" description="F-box" evidence="2">
    <location>
        <begin position="12"/>
        <end position="60"/>
    </location>
</feature>
<evidence type="ECO:0000313" key="3">
    <source>
        <dbReference type="EMBL" id="PVI02971.1"/>
    </source>
</evidence>